<dbReference type="Proteomes" id="UP000005257">
    <property type="component" value="Chromosome"/>
</dbReference>
<sequence>MKILNMVNRKESIKYTWDERWVQPYESPFSIFQKLMYANVWSFKELYRELGSSEFKSRKTPLISYKFGSLYTLEGFDLKEISCRLGVDMQSNYLNVLSELMDCLGVKLCRYEEELQYCAVCLKQGYHSIFHQFHYINQCFIHGTPLHKSCPKCHLEFMYNLRNLQLQKPFQCLCSYNFLAENSERKFFKNWSVPISVDNNQFIHNIFSLSKSVTEQIKRMYITEVPQKERANIDIVSVALNYPQKPDHLTSQKLIYTRTRDRVCYLKTEMKLKTKTTKYNYLSDYDGEEMFWTMQKIYKAISRKIRKCLLKKHKKCWKYYQHRTAFYNKPLCPYVYAYVHWQGEIQGRKECCSIYNSYSRFYFEEFETYSKSDWNYMYSIYEFIRNNVIVKDPLYHDNTKSMSQVTPNFFVTKWILAKIYALILLAKFHCWFEIALEYAPRDKLFFQAPSKFHIYKKRYYPFYLFYLPDRDRDFAEFIFKVQHEPTMEINPIGHCPTINNEIRNI</sequence>
<accession>A0A9W3JUN3</accession>
<protein>
    <submittedName>
        <fullName evidence="1">Uncharacterized protein</fullName>
    </submittedName>
</protein>
<evidence type="ECO:0000313" key="1">
    <source>
        <dbReference type="EMBL" id="AFQ29204.1"/>
    </source>
</evidence>
<dbReference type="EMBL" id="CP003763">
    <property type="protein sequence ID" value="AFQ29204.1"/>
    <property type="molecule type" value="Genomic_DNA"/>
</dbReference>
<gene>
    <name evidence="1" type="ORF">BTF1_25205</name>
</gene>
<dbReference type="RefSeq" id="WP_003255271.1">
    <property type="nucleotide sequence ID" value="NC_018508.1"/>
</dbReference>
<dbReference type="AlphaFoldDB" id="A0A9W3JUN3"/>
<organism evidence="1 2">
    <name type="scientific">Bacillus thuringiensis HD-789</name>
    <dbReference type="NCBI Taxonomy" id="1217737"/>
    <lineage>
        <taxon>Bacteria</taxon>
        <taxon>Bacillati</taxon>
        <taxon>Bacillota</taxon>
        <taxon>Bacilli</taxon>
        <taxon>Bacillales</taxon>
        <taxon>Bacillaceae</taxon>
        <taxon>Bacillus</taxon>
        <taxon>Bacillus cereus group</taxon>
    </lineage>
</organism>
<evidence type="ECO:0000313" key="2">
    <source>
        <dbReference type="Proteomes" id="UP000005257"/>
    </source>
</evidence>
<proteinExistence type="predicted"/>
<dbReference type="KEGG" id="btn:BTF1_25205"/>
<name>A0A9W3JUN3_BACTU</name>
<reference evidence="1 2" key="1">
    <citation type="journal article" date="2013" name="Genome Announc.">
        <title>Complete Genome Sequence of Bacillus thuringiensis Serovar Israelensis Strain HD-789.</title>
        <authorList>
            <person name="Doggett N.A."/>
            <person name="Stubben C.J."/>
            <person name="Chertkov O."/>
            <person name="Bruce D.C."/>
            <person name="Detter J.C."/>
            <person name="Johnson S.L."/>
            <person name="Han C.S."/>
        </authorList>
    </citation>
    <scope>NUCLEOTIDE SEQUENCE [LARGE SCALE GENOMIC DNA]</scope>
    <source>
        <strain evidence="1 2">HD-789</strain>
    </source>
</reference>